<evidence type="ECO:0000256" key="4">
    <source>
        <dbReference type="ARBA" id="ARBA00016662"/>
    </source>
</evidence>
<organism evidence="18 19">
    <name type="scientific">Gordonia aquimaris</name>
    <dbReference type="NCBI Taxonomy" id="2984863"/>
    <lineage>
        <taxon>Bacteria</taxon>
        <taxon>Bacillati</taxon>
        <taxon>Actinomycetota</taxon>
        <taxon>Actinomycetes</taxon>
        <taxon>Mycobacteriales</taxon>
        <taxon>Gordoniaceae</taxon>
        <taxon>Gordonia</taxon>
    </lineage>
</organism>
<feature type="binding site" evidence="12">
    <location>
        <position position="490"/>
    </location>
    <ligand>
        <name>substrate</name>
    </ligand>
</feature>
<evidence type="ECO:0000256" key="10">
    <source>
        <dbReference type="NCBIfam" id="TIGR00232"/>
    </source>
</evidence>
<dbReference type="CDD" id="cd07033">
    <property type="entry name" value="TPP_PYR_DXS_TK_like"/>
    <property type="match status" value="1"/>
</dbReference>
<feature type="binding site" evidence="13">
    <location>
        <position position="85"/>
    </location>
    <ligand>
        <name>thiamine diphosphate</name>
        <dbReference type="ChEBI" id="CHEBI:58937"/>
    </ligand>
</feature>
<dbReference type="FunFam" id="3.40.50.970:FF:000004">
    <property type="entry name" value="Transketolase"/>
    <property type="match status" value="1"/>
</dbReference>
<dbReference type="GO" id="GO:0000287">
    <property type="term" value="F:magnesium ion binding"/>
    <property type="evidence" value="ECO:0007669"/>
    <property type="project" value="UniProtKB-ARBA"/>
</dbReference>
<comment type="caution">
    <text evidence="18">The sequence shown here is derived from an EMBL/GenBank/DDBJ whole genome shotgun (WGS) entry which is preliminary data.</text>
</comment>
<evidence type="ECO:0000256" key="6">
    <source>
        <dbReference type="ARBA" id="ARBA00022723"/>
    </source>
</evidence>
<evidence type="ECO:0000256" key="5">
    <source>
        <dbReference type="ARBA" id="ARBA00022679"/>
    </source>
</evidence>
<dbReference type="Gene3D" id="3.40.50.920">
    <property type="match status" value="1"/>
</dbReference>
<evidence type="ECO:0000256" key="2">
    <source>
        <dbReference type="ARBA" id="ARBA00011738"/>
    </source>
</evidence>
<evidence type="ECO:0000256" key="3">
    <source>
        <dbReference type="ARBA" id="ARBA00013152"/>
    </source>
</evidence>
<dbReference type="SUPFAM" id="SSF52518">
    <property type="entry name" value="Thiamin diphosphate-binding fold (THDP-binding)"/>
    <property type="match status" value="2"/>
</dbReference>
<feature type="binding site" evidence="12">
    <location>
        <position position="404"/>
    </location>
    <ligand>
        <name>substrate</name>
    </ligand>
</feature>
<dbReference type="FunFam" id="3.40.50.920:FF:000003">
    <property type="entry name" value="Transketolase"/>
    <property type="match status" value="1"/>
</dbReference>
<dbReference type="PANTHER" id="PTHR43522:SF2">
    <property type="entry name" value="TRANSKETOLASE 1-RELATED"/>
    <property type="match status" value="1"/>
</dbReference>
<feature type="binding site" evidence="12">
    <location>
        <position position="45"/>
    </location>
    <ligand>
        <name>substrate</name>
    </ligand>
</feature>
<feature type="binding site" evidence="13">
    <location>
        <position position="466"/>
    </location>
    <ligand>
        <name>thiamine diphosphate</name>
        <dbReference type="ChEBI" id="CHEBI:58937"/>
    </ligand>
</feature>
<feature type="binding site" evidence="14">
    <location>
        <position position="209"/>
    </location>
    <ligand>
        <name>Mg(2+)</name>
        <dbReference type="ChEBI" id="CHEBI:18420"/>
    </ligand>
</feature>
<comment type="cofactor">
    <cofactor evidence="16">
        <name>Mg(2+)</name>
        <dbReference type="ChEBI" id="CHEBI:18420"/>
    </cofactor>
    <cofactor evidence="16">
        <name>Ca(2+)</name>
        <dbReference type="ChEBI" id="CHEBI:29108"/>
    </cofactor>
    <cofactor evidence="16">
        <name>Mn(2+)</name>
        <dbReference type="ChEBI" id="CHEBI:29035"/>
    </cofactor>
    <cofactor evidence="16">
        <name>Co(2+)</name>
        <dbReference type="ChEBI" id="CHEBI:48828"/>
    </cofactor>
    <text evidence="16">Binds 1 Mg(2+) ion per subunit. Can also utilize other divalent metal cations, such as Ca(2+), Mn(2+) and Co(2+).</text>
</comment>
<feature type="binding site" evidence="13">
    <location>
        <position position="207"/>
    </location>
    <ligand>
        <name>thiamine diphosphate</name>
        <dbReference type="ChEBI" id="CHEBI:58937"/>
    </ligand>
</feature>
<feature type="binding site" evidence="12">
    <location>
        <position position="502"/>
    </location>
    <ligand>
        <name>substrate</name>
    </ligand>
</feature>
<evidence type="ECO:0000256" key="12">
    <source>
        <dbReference type="PIRSR" id="PIRSR605478-2"/>
    </source>
</evidence>
<dbReference type="InterPro" id="IPR033247">
    <property type="entry name" value="Transketolase_fam"/>
</dbReference>
<comment type="catalytic activity">
    <reaction evidence="9 16">
        <text>D-sedoheptulose 7-phosphate + D-glyceraldehyde 3-phosphate = aldehydo-D-ribose 5-phosphate + D-xylulose 5-phosphate</text>
        <dbReference type="Rhea" id="RHEA:10508"/>
        <dbReference type="ChEBI" id="CHEBI:57483"/>
        <dbReference type="ChEBI" id="CHEBI:57737"/>
        <dbReference type="ChEBI" id="CHEBI:58273"/>
        <dbReference type="ChEBI" id="CHEBI:59776"/>
        <dbReference type="EC" id="2.2.1.1"/>
    </reaction>
</comment>
<dbReference type="GO" id="GO:0004802">
    <property type="term" value="F:transketolase activity"/>
    <property type="evidence" value="ECO:0007669"/>
    <property type="project" value="UniProtKB-UniRule"/>
</dbReference>
<feature type="binding site" evidence="12">
    <location>
        <position position="498"/>
    </location>
    <ligand>
        <name>substrate</name>
    </ligand>
</feature>
<evidence type="ECO:0000256" key="9">
    <source>
        <dbReference type="ARBA" id="ARBA00049473"/>
    </source>
</evidence>
<keyword evidence="8 13" id="KW-0786">Thiamine pyrophosphate</keyword>
<comment type="subunit">
    <text evidence="2 16">Homodimer.</text>
</comment>
<dbReference type="EMBL" id="JAPKFM010000013">
    <property type="protein sequence ID" value="MCX2965130.1"/>
    <property type="molecule type" value="Genomic_DNA"/>
</dbReference>
<dbReference type="InterPro" id="IPR005478">
    <property type="entry name" value="Transketolase_bac-like"/>
</dbReference>
<dbReference type="InterPro" id="IPR049557">
    <property type="entry name" value="Transketolase_CS"/>
</dbReference>
<keyword evidence="7 14" id="KW-0460">Magnesium</keyword>
<dbReference type="Gene3D" id="3.40.50.970">
    <property type="match status" value="2"/>
</dbReference>
<evidence type="ECO:0000256" key="15">
    <source>
        <dbReference type="PIRSR" id="PIRSR605478-5"/>
    </source>
</evidence>
<evidence type="ECO:0000313" key="19">
    <source>
        <dbReference type="Proteomes" id="UP001143347"/>
    </source>
</evidence>
<dbReference type="InterPro" id="IPR005475">
    <property type="entry name" value="Transketolase-like_Pyr-bd"/>
</dbReference>
<dbReference type="InterPro" id="IPR029061">
    <property type="entry name" value="THDP-binding"/>
</dbReference>
<keyword evidence="5 16" id="KW-0808">Transferase</keyword>
<feature type="active site" description="Proton donor" evidence="11">
    <location>
        <position position="440"/>
    </location>
</feature>
<dbReference type="RefSeq" id="WP_266062204.1">
    <property type="nucleotide sequence ID" value="NZ_JAPKFM010000013.1"/>
</dbReference>
<feature type="binding site" evidence="14">
    <location>
        <position position="207"/>
    </location>
    <ligand>
        <name>Mg(2+)</name>
        <dbReference type="ChEBI" id="CHEBI:18420"/>
    </ligand>
</feature>
<comment type="cofactor">
    <cofactor evidence="14">
        <name>Mg(2+)</name>
        <dbReference type="ChEBI" id="CHEBI:18420"/>
    </cofactor>
    <text evidence="14">Binds 1 Mg(2+) ion per subunit. Can also utilize other divalent metal cations, such as Ca(2+), Mn(2+) and Co(2+).</text>
</comment>
<feature type="binding site" evidence="12">
    <location>
        <position position="551"/>
    </location>
    <ligand>
        <name>substrate</name>
    </ligand>
</feature>
<dbReference type="Pfam" id="PF00456">
    <property type="entry name" value="Transketolase_N"/>
    <property type="match status" value="1"/>
</dbReference>
<dbReference type="Pfam" id="PF22613">
    <property type="entry name" value="Transketolase_C_1"/>
    <property type="match status" value="1"/>
</dbReference>
<reference evidence="18" key="1">
    <citation type="submission" date="2022-10" db="EMBL/GenBank/DDBJ databases">
        <title>WGS of marine actinomycetes from Thailand.</title>
        <authorList>
            <person name="Thawai C."/>
        </authorList>
    </citation>
    <scope>NUCLEOTIDE SEQUENCE</scope>
    <source>
        <strain evidence="18">SW21</strain>
    </source>
</reference>
<evidence type="ECO:0000256" key="16">
    <source>
        <dbReference type="RuleBase" id="RU004996"/>
    </source>
</evidence>
<sequence>MALTDDIRALTQPAYPDDWTDVDTRAVDTVRVLAADAVQKCGSGHPGTAMSLAPLAYTLFQRVMRHDPADTAWVGRDRFVLSCGHSSLTLYIQLYLGGFGLELADLEALRTFKSKTPGHPEFRHTRGVEITTGPLGQGLASAVGMAMAARRERGLFDPEPAWGESPFDHYIYVVASDGDIEEGVTSEASSLAGTQQLGNLILFYDDNEISIEHGTSIALSEDTAKRYEAYGWHVQVVEGGEDVVAIEAAVAEAKSVTDRPSIILLRTIIGYPAPTKMNTGGVHGSALGADEVAATKKILGFDPDKSFEVSDEVISHTRGLVDRGRTAHQEWESSFNAWVEREPARKELFDRVSQDRLPAGWSDVLPSWEPGGSVATRSASGDVLNAVAPVLPELWGGSADLAGSNNTTMKGAKSFGPESISNADWDAEPYGRTLHFGIREHAMGSILSGIVLHGPTRAYGGTFLQFSDYMRPAVRLASLMDIDPIYVWTHDSIGLGEDGPTHQPIEHLSALRAIPNLSVVRPADANETAFAWKTVLEKSSSSGPVGLCLTRQKVGVLENTSAQGVEKGGYVLVEASTPVPDVILIATGSEVEIAVAAGQKLEAQGIGARVVSMPCVEWFESQDQNYRDQVLPPTVKARVSVEAGIAMSWHKIVGGFGECVSLEHYGESADYQTLYTEFGITPDATVAAAQRSIANVKG</sequence>
<feature type="binding site" evidence="13">
    <location>
        <position position="178"/>
    </location>
    <ligand>
        <name>thiamine diphosphate</name>
        <dbReference type="ChEBI" id="CHEBI:58937"/>
    </ligand>
</feature>
<evidence type="ECO:0000256" key="13">
    <source>
        <dbReference type="PIRSR" id="PIRSR605478-3"/>
    </source>
</evidence>
<dbReference type="GO" id="GO:0006098">
    <property type="term" value="P:pentose-phosphate shunt"/>
    <property type="evidence" value="ECO:0007669"/>
    <property type="project" value="TreeGrafter"/>
</dbReference>
<gene>
    <name evidence="18" type="primary">tkt</name>
    <name evidence="18" type="ORF">OSB52_13610</name>
</gene>
<dbReference type="InterPro" id="IPR020826">
    <property type="entry name" value="Transketolase_BS"/>
</dbReference>
<keyword evidence="19" id="KW-1185">Reference proteome</keyword>
<dbReference type="GO" id="GO:0005829">
    <property type="term" value="C:cytosol"/>
    <property type="evidence" value="ECO:0007669"/>
    <property type="project" value="TreeGrafter"/>
</dbReference>
<evidence type="ECO:0000259" key="17">
    <source>
        <dbReference type="SMART" id="SM00861"/>
    </source>
</evidence>
<keyword evidence="6 14" id="KW-0479">Metal-binding</keyword>
<comment type="cofactor">
    <cofactor evidence="13">
        <name>thiamine diphosphate</name>
        <dbReference type="ChEBI" id="CHEBI:58937"/>
    </cofactor>
    <text evidence="13">Binds 1 thiamine pyrophosphate per subunit. During the reaction, the substrate forms a covalent intermediate with the cofactor.</text>
</comment>
<feature type="binding site" evidence="13">
    <location>
        <position position="283"/>
    </location>
    <ligand>
        <name>thiamine diphosphate</name>
        <dbReference type="ChEBI" id="CHEBI:58937"/>
    </ligand>
</feature>
<dbReference type="InterPro" id="IPR005474">
    <property type="entry name" value="Transketolase_N"/>
</dbReference>
<dbReference type="Proteomes" id="UP001143347">
    <property type="component" value="Unassembled WGS sequence"/>
</dbReference>
<feature type="site" description="Important for catalytic activity" evidence="15">
    <location>
        <position position="283"/>
    </location>
</feature>
<name>A0A9X3I5K8_9ACTN</name>
<dbReference type="SUPFAM" id="SSF52922">
    <property type="entry name" value="TK C-terminal domain-like"/>
    <property type="match status" value="1"/>
</dbReference>
<feature type="site" description="Important for catalytic activity" evidence="15">
    <location>
        <position position="45"/>
    </location>
</feature>
<evidence type="ECO:0000256" key="1">
    <source>
        <dbReference type="ARBA" id="ARBA00007131"/>
    </source>
</evidence>
<evidence type="ECO:0000256" key="7">
    <source>
        <dbReference type="ARBA" id="ARBA00022842"/>
    </source>
</evidence>
<dbReference type="InterPro" id="IPR009014">
    <property type="entry name" value="Transketo_C/PFOR_II"/>
</dbReference>
<evidence type="ECO:0000256" key="8">
    <source>
        <dbReference type="ARBA" id="ARBA00023052"/>
    </source>
</evidence>
<feature type="binding site" evidence="12">
    <location>
        <position position="283"/>
    </location>
    <ligand>
        <name>substrate</name>
    </ligand>
</feature>
<comment type="function">
    <text evidence="16">Catalyzes the transfer of a two-carbon ketol group from a ketose donor to an aldose acceptor, via a covalent intermediate with the cofactor thiamine pyrophosphate.</text>
</comment>
<feature type="domain" description="Transketolase-like pyrimidine-binding" evidence="17">
    <location>
        <begin position="374"/>
        <end position="556"/>
    </location>
</feature>
<dbReference type="InterPro" id="IPR055152">
    <property type="entry name" value="Transketolase-like_C_2"/>
</dbReference>
<comment type="similarity">
    <text evidence="1 16">Belongs to the transketolase family.</text>
</comment>
<dbReference type="FunFam" id="3.40.50.970:FF:000003">
    <property type="entry name" value="Transketolase"/>
    <property type="match status" value="1"/>
</dbReference>
<evidence type="ECO:0000256" key="14">
    <source>
        <dbReference type="PIRSR" id="PIRSR605478-4"/>
    </source>
</evidence>
<dbReference type="NCBIfam" id="TIGR00232">
    <property type="entry name" value="tktlase_bact"/>
    <property type="match status" value="1"/>
</dbReference>
<feature type="binding site" evidence="12">
    <location>
        <position position="377"/>
    </location>
    <ligand>
        <name>substrate</name>
    </ligand>
</feature>
<accession>A0A9X3I5K8</accession>
<dbReference type="AlphaFoldDB" id="A0A9X3I5K8"/>
<dbReference type="EC" id="2.2.1.1" evidence="3 10"/>
<dbReference type="PROSITE" id="PS00802">
    <property type="entry name" value="TRANSKETOLASE_2"/>
    <property type="match status" value="1"/>
</dbReference>
<keyword evidence="16" id="KW-0106">Calcium</keyword>
<dbReference type="PANTHER" id="PTHR43522">
    <property type="entry name" value="TRANSKETOLASE"/>
    <property type="match status" value="1"/>
</dbReference>
<proteinExistence type="inferred from homology"/>
<feature type="binding site" evidence="14">
    <location>
        <position position="177"/>
    </location>
    <ligand>
        <name>Mg(2+)</name>
        <dbReference type="ChEBI" id="CHEBI:18420"/>
    </ligand>
</feature>
<dbReference type="CDD" id="cd02012">
    <property type="entry name" value="TPP_TK"/>
    <property type="match status" value="1"/>
</dbReference>
<protein>
    <recommendedName>
        <fullName evidence="4 10">Transketolase</fullName>
        <ecNumber evidence="3 10">2.2.1.1</ecNumber>
    </recommendedName>
</protein>
<dbReference type="Pfam" id="PF02779">
    <property type="entry name" value="Transket_pyr"/>
    <property type="match status" value="1"/>
</dbReference>
<feature type="binding site" evidence="13">
    <location>
        <begin position="133"/>
        <end position="135"/>
    </location>
    <ligand>
        <name>thiamine diphosphate</name>
        <dbReference type="ChEBI" id="CHEBI:58937"/>
    </ligand>
</feature>
<evidence type="ECO:0000256" key="11">
    <source>
        <dbReference type="PIRSR" id="PIRSR605478-1"/>
    </source>
</evidence>
<dbReference type="SMART" id="SM00861">
    <property type="entry name" value="Transket_pyr"/>
    <property type="match status" value="1"/>
</dbReference>
<dbReference type="PROSITE" id="PS00801">
    <property type="entry name" value="TRANSKETOLASE_1"/>
    <property type="match status" value="1"/>
</dbReference>
<evidence type="ECO:0000313" key="18">
    <source>
        <dbReference type="EMBL" id="MCX2965130.1"/>
    </source>
</evidence>